<evidence type="ECO:0000313" key="1">
    <source>
        <dbReference type="EMBL" id="RDY09758.1"/>
    </source>
</evidence>
<sequence length="115" mass="12983">MVTNNETQFITHKVSSIEHPQANGQAKAANKAKHLASILWAYHYSHQSTIGETPYWLTYETDAMILIEIGELSPRRNSVDPSENPSSLRVDLDLVEEAREQACIQQEACRQRATC</sequence>
<evidence type="ECO:0008006" key="3">
    <source>
        <dbReference type="Google" id="ProtNLM"/>
    </source>
</evidence>
<dbReference type="Proteomes" id="UP000257109">
    <property type="component" value="Unassembled WGS sequence"/>
</dbReference>
<dbReference type="GO" id="GO:0003676">
    <property type="term" value="F:nucleic acid binding"/>
    <property type="evidence" value="ECO:0007669"/>
    <property type="project" value="InterPro"/>
</dbReference>
<dbReference type="EMBL" id="QJKJ01000977">
    <property type="protein sequence ID" value="RDY09758.1"/>
    <property type="molecule type" value="Genomic_DNA"/>
</dbReference>
<keyword evidence="2" id="KW-1185">Reference proteome</keyword>
<organism evidence="1 2">
    <name type="scientific">Mucuna pruriens</name>
    <name type="common">Velvet bean</name>
    <name type="synonym">Dolichos pruriens</name>
    <dbReference type="NCBI Taxonomy" id="157652"/>
    <lineage>
        <taxon>Eukaryota</taxon>
        <taxon>Viridiplantae</taxon>
        <taxon>Streptophyta</taxon>
        <taxon>Embryophyta</taxon>
        <taxon>Tracheophyta</taxon>
        <taxon>Spermatophyta</taxon>
        <taxon>Magnoliopsida</taxon>
        <taxon>eudicotyledons</taxon>
        <taxon>Gunneridae</taxon>
        <taxon>Pentapetalae</taxon>
        <taxon>rosids</taxon>
        <taxon>fabids</taxon>
        <taxon>Fabales</taxon>
        <taxon>Fabaceae</taxon>
        <taxon>Papilionoideae</taxon>
        <taxon>50 kb inversion clade</taxon>
        <taxon>NPAAA clade</taxon>
        <taxon>indigoferoid/millettioid clade</taxon>
        <taxon>Phaseoleae</taxon>
        <taxon>Mucuna</taxon>
    </lineage>
</organism>
<dbReference type="Gene3D" id="3.30.420.10">
    <property type="entry name" value="Ribonuclease H-like superfamily/Ribonuclease H"/>
    <property type="match status" value="1"/>
</dbReference>
<dbReference type="OrthoDB" id="1433117at2759"/>
<reference evidence="1" key="1">
    <citation type="submission" date="2018-05" db="EMBL/GenBank/DDBJ databases">
        <title>Draft genome of Mucuna pruriens seed.</title>
        <authorList>
            <person name="Nnadi N.E."/>
            <person name="Vos R."/>
            <person name="Hasami M.H."/>
            <person name="Devisetty U.K."/>
            <person name="Aguiy J.C."/>
        </authorList>
    </citation>
    <scope>NUCLEOTIDE SEQUENCE [LARGE SCALE GENOMIC DNA]</scope>
    <source>
        <strain evidence="1">JCA_2017</strain>
    </source>
</reference>
<proteinExistence type="predicted"/>
<dbReference type="AlphaFoldDB" id="A0A371I3Z4"/>
<gene>
    <name evidence="1" type="ORF">CR513_05839</name>
</gene>
<feature type="non-terminal residue" evidence="1">
    <location>
        <position position="1"/>
    </location>
</feature>
<name>A0A371I3Z4_MUCPR</name>
<protein>
    <recommendedName>
        <fullName evidence="3">Integrase catalytic domain-containing protein</fullName>
    </recommendedName>
</protein>
<evidence type="ECO:0000313" key="2">
    <source>
        <dbReference type="Proteomes" id="UP000257109"/>
    </source>
</evidence>
<dbReference type="PANTHER" id="PTHR48475">
    <property type="entry name" value="RIBONUCLEASE H"/>
    <property type="match status" value="1"/>
</dbReference>
<dbReference type="PANTHER" id="PTHR48475:SF2">
    <property type="entry name" value="RIBONUCLEASE H"/>
    <property type="match status" value="1"/>
</dbReference>
<accession>A0A371I3Z4</accession>
<dbReference type="InterPro" id="IPR036397">
    <property type="entry name" value="RNaseH_sf"/>
</dbReference>
<comment type="caution">
    <text evidence="1">The sequence shown here is derived from an EMBL/GenBank/DDBJ whole genome shotgun (WGS) entry which is preliminary data.</text>
</comment>